<sequence>MAPSLSPTHVTSKSTELELNHHFRTRMVQIFLDELNAEFWQRSVLQASHSEAAVWHASNSVAGFTWAQDLSRRGELDAANRMVKESIKQRGLSIKRTHLMAQSPRLSAQAMAVMLVASALLSLTPPAPGSSQDSSQILLEQSFQLVRYWRFWENVDSGPSSTLATHLLYYFVKGERMMQESALETRQEPLDTWYEAISWLQRHPLTSAVRAYVELEMIWSSVRSILERLPFKPTTADVASAIKTRSILGRKFAVWEARFDALPSSTVMVTSRGRAVLSARCNLLKISLRLDLSKFTGLWDEICGDEFFPEFSDTLDLLLLGLAEDDGSRSQSQDAHAFSPLHWNALNFIARVCREPLLRCRAASLLGASLRAMVRSKLPATAEETSIGGKSNSPLLADRIIELEEGAYTDCCSKPQKCRRGQYICNMHRVARVQLVRLAVNATYTLYTVEDILNGGPGRTIQLGRVAVWS</sequence>
<protein>
    <submittedName>
        <fullName evidence="1">Uncharacterized protein</fullName>
    </submittedName>
</protein>
<dbReference type="EMBL" id="JANAKD010000503">
    <property type="protein sequence ID" value="KAJ3493283.1"/>
    <property type="molecule type" value="Genomic_DNA"/>
</dbReference>
<evidence type="ECO:0000313" key="2">
    <source>
        <dbReference type="Proteomes" id="UP001148737"/>
    </source>
</evidence>
<keyword evidence="2" id="KW-1185">Reference proteome</keyword>
<proteinExistence type="predicted"/>
<name>A0ACC1QW20_9HYPO</name>
<evidence type="ECO:0000313" key="1">
    <source>
        <dbReference type="EMBL" id="KAJ3493283.1"/>
    </source>
</evidence>
<reference evidence="1" key="1">
    <citation type="submission" date="2022-07" db="EMBL/GenBank/DDBJ databases">
        <title>Genome Sequence of Lecanicillium saksenae.</title>
        <authorList>
            <person name="Buettner E."/>
        </authorList>
    </citation>
    <scope>NUCLEOTIDE SEQUENCE</scope>
    <source>
        <strain evidence="1">VT-O1</strain>
    </source>
</reference>
<comment type="caution">
    <text evidence="1">The sequence shown here is derived from an EMBL/GenBank/DDBJ whole genome shotgun (WGS) entry which is preliminary data.</text>
</comment>
<dbReference type="Proteomes" id="UP001148737">
    <property type="component" value="Unassembled WGS sequence"/>
</dbReference>
<organism evidence="1 2">
    <name type="scientific">Lecanicillium saksenae</name>
    <dbReference type="NCBI Taxonomy" id="468837"/>
    <lineage>
        <taxon>Eukaryota</taxon>
        <taxon>Fungi</taxon>
        <taxon>Dikarya</taxon>
        <taxon>Ascomycota</taxon>
        <taxon>Pezizomycotina</taxon>
        <taxon>Sordariomycetes</taxon>
        <taxon>Hypocreomycetidae</taxon>
        <taxon>Hypocreales</taxon>
        <taxon>Cordycipitaceae</taxon>
        <taxon>Lecanicillium</taxon>
    </lineage>
</organism>
<gene>
    <name evidence="1" type="ORF">NLG97_g4825</name>
</gene>
<accession>A0ACC1QW20</accession>